<evidence type="ECO:0000313" key="2">
    <source>
        <dbReference type="EMBL" id="QPM67338.1"/>
    </source>
</evidence>
<evidence type="ECO:0000313" key="3">
    <source>
        <dbReference type="Proteomes" id="UP000594463"/>
    </source>
</evidence>
<dbReference type="SUPFAM" id="SSF81301">
    <property type="entry name" value="Nucleotidyltransferase"/>
    <property type="match status" value="1"/>
</dbReference>
<feature type="domain" description="Polymerase nucleotidyl transferase" evidence="1">
    <location>
        <begin position="24"/>
        <end position="98"/>
    </location>
</feature>
<protein>
    <recommendedName>
        <fullName evidence="1">Polymerase nucleotidyl transferase domain-containing protein</fullName>
    </recommendedName>
</protein>
<dbReference type="PANTHER" id="PTHR43449">
    <property type="entry name" value="NUCLEOTIDYLTRANSFERASE"/>
    <property type="match status" value="1"/>
</dbReference>
<keyword evidence="3" id="KW-1185">Reference proteome</keyword>
<organism evidence="2 3">
    <name type="scientific">Atribacter laminatus</name>
    <dbReference type="NCBI Taxonomy" id="2847778"/>
    <lineage>
        <taxon>Bacteria</taxon>
        <taxon>Pseudomonadati</taxon>
        <taxon>Atribacterota</taxon>
        <taxon>Atribacteria</taxon>
        <taxon>Atribacterales</taxon>
        <taxon>Atribacteraceae</taxon>
        <taxon>Atribacter</taxon>
    </lineage>
</organism>
<dbReference type="AlphaFoldDB" id="A0A7T1AK09"/>
<dbReference type="GO" id="GO:0016779">
    <property type="term" value="F:nucleotidyltransferase activity"/>
    <property type="evidence" value="ECO:0007669"/>
    <property type="project" value="InterPro"/>
</dbReference>
<gene>
    <name evidence="2" type="ORF">RT761_00539</name>
</gene>
<dbReference type="InterPro" id="IPR002934">
    <property type="entry name" value="Polymerase_NTP_transf_dom"/>
</dbReference>
<sequence length="120" mass="14292">MPVRSLNSSVIKWPDEKQVISSLKKWANAILKMNKNVVRIGYFGSYARGDWGVGSDLDLIIILSQSGLPFEKRNQDWREHQLPIPTDILIYTQQEWEVMRKEETPFFKRINHEVKWIYWD</sequence>
<dbReference type="InterPro" id="IPR043519">
    <property type="entry name" value="NT_sf"/>
</dbReference>
<dbReference type="Proteomes" id="UP000594463">
    <property type="component" value="Chromosome"/>
</dbReference>
<dbReference type="CDD" id="cd05403">
    <property type="entry name" value="NT_KNTase_like"/>
    <property type="match status" value="1"/>
</dbReference>
<proteinExistence type="predicted"/>
<dbReference type="KEGG" id="alam:RT761_00539"/>
<dbReference type="Gene3D" id="3.30.460.10">
    <property type="entry name" value="Beta Polymerase, domain 2"/>
    <property type="match status" value="1"/>
</dbReference>
<evidence type="ECO:0000259" key="1">
    <source>
        <dbReference type="Pfam" id="PF01909"/>
    </source>
</evidence>
<dbReference type="Pfam" id="PF01909">
    <property type="entry name" value="NTP_transf_2"/>
    <property type="match status" value="1"/>
</dbReference>
<dbReference type="EMBL" id="CP065383">
    <property type="protein sequence ID" value="QPM67338.1"/>
    <property type="molecule type" value="Genomic_DNA"/>
</dbReference>
<dbReference type="RefSeq" id="WP_218112546.1">
    <property type="nucleotide sequence ID" value="NZ_CP065383.1"/>
</dbReference>
<dbReference type="PANTHER" id="PTHR43449:SF1">
    <property type="entry name" value="POLYMERASE BETA NUCLEOTIDYLTRANSFERASE DOMAIN-CONTAINING PROTEIN"/>
    <property type="match status" value="1"/>
</dbReference>
<name>A0A7T1AK09_ATRLM</name>
<accession>A0A7T1AK09</accession>
<reference evidence="2 3" key="1">
    <citation type="journal article" date="2021" name="Nat. Commun.">
        <title>Isolation of a member of the candidate phylum Atribacteria reveals a unique cell membrane structure.</title>
        <authorList>
            <person name="Taiki K."/>
            <person name="Nobu M.K."/>
            <person name="Kusada H."/>
            <person name="Meng X.-Y."/>
            <person name="Hosoki N."/>
            <person name="Uematsu K."/>
            <person name="Yoshioka H."/>
            <person name="Kamagata Y."/>
            <person name="Tamaki H."/>
        </authorList>
    </citation>
    <scope>NUCLEOTIDE SEQUENCE [LARGE SCALE GENOMIC DNA]</scope>
    <source>
        <strain evidence="2 3">RT761</strain>
    </source>
</reference>